<keyword evidence="12" id="KW-1185">Reference proteome</keyword>
<dbReference type="Gene3D" id="1.20.272.10">
    <property type="match status" value="1"/>
</dbReference>
<dbReference type="GO" id="GO:0006261">
    <property type="term" value="P:DNA-templated DNA replication"/>
    <property type="evidence" value="ECO:0007669"/>
    <property type="project" value="TreeGrafter"/>
</dbReference>
<dbReference type="GO" id="GO:0003677">
    <property type="term" value="F:DNA binding"/>
    <property type="evidence" value="ECO:0007669"/>
    <property type="project" value="InterPro"/>
</dbReference>
<dbReference type="InterPro" id="IPR008921">
    <property type="entry name" value="DNA_pol3_clamp-load_cplx_C"/>
</dbReference>
<name>K9VW45_9CYAN</name>
<keyword evidence="3 11" id="KW-0808">Transferase</keyword>
<evidence type="ECO:0000313" key="11">
    <source>
        <dbReference type="EMBL" id="AFZ11390.1"/>
    </source>
</evidence>
<dbReference type="SUPFAM" id="SSF52540">
    <property type="entry name" value="P-loop containing nucleoside triphosphate hydrolases"/>
    <property type="match status" value="1"/>
</dbReference>
<keyword evidence="6" id="KW-0239">DNA-directed DNA polymerase</keyword>
<dbReference type="Pfam" id="PF06144">
    <property type="entry name" value="DNA_pol3_delta"/>
    <property type="match status" value="1"/>
</dbReference>
<dbReference type="OrthoDB" id="581300at2"/>
<organism evidence="11 12">
    <name type="scientific">Crinalium epipsammum PCC 9333</name>
    <dbReference type="NCBI Taxonomy" id="1173022"/>
    <lineage>
        <taxon>Bacteria</taxon>
        <taxon>Bacillati</taxon>
        <taxon>Cyanobacteriota</taxon>
        <taxon>Cyanophyceae</taxon>
        <taxon>Gomontiellales</taxon>
        <taxon>Gomontiellaceae</taxon>
        <taxon>Crinalium</taxon>
    </lineage>
</organism>
<dbReference type="Proteomes" id="UP000010472">
    <property type="component" value="Chromosome"/>
</dbReference>
<dbReference type="STRING" id="1173022.Cri9333_0419"/>
<dbReference type="PATRIC" id="fig|1173022.3.peg.450"/>
<dbReference type="Gene3D" id="1.10.8.60">
    <property type="match status" value="1"/>
</dbReference>
<dbReference type="InterPro" id="IPR027417">
    <property type="entry name" value="P-loop_NTPase"/>
</dbReference>
<dbReference type="Pfam" id="PF21694">
    <property type="entry name" value="DNA_pol3_delta_C"/>
    <property type="match status" value="1"/>
</dbReference>
<evidence type="ECO:0000313" key="12">
    <source>
        <dbReference type="Proteomes" id="UP000010472"/>
    </source>
</evidence>
<comment type="similarity">
    <text evidence="7">Belongs to the DNA polymerase HolA subunit family.</text>
</comment>
<protein>
    <recommendedName>
        <fullName evidence="2">DNA polymerase III subunit delta</fullName>
        <ecNumber evidence="1">2.7.7.7</ecNumber>
    </recommendedName>
</protein>
<dbReference type="HOGENOM" id="CLU_044694_2_1_3"/>
<evidence type="ECO:0000256" key="5">
    <source>
        <dbReference type="ARBA" id="ARBA00022705"/>
    </source>
</evidence>
<dbReference type="SUPFAM" id="SSF48019">
    <property type="entry name" value="post-AAA+ oligomerization domain-like"/>
    <property type="match status" value="1"/>
</dbReference>
<feature type="domain" description="DNA polymerase III delta N-terminal" evidence="9">
    <location>
        <begin position="5"/>
        <end position="118"/>
    </location>
</feature>
<evidence type="ECO:0000256" key="4">
    <source>
        <dbReference type="ARBA" id="ARBA00022695"/>
    </source>
</evidence>
<dbReference type="KEGG" id="cep:Cri9333_0419"/>
<reference evidence="11 12" key="1">
    <citation type="submission" date="2012-06" db="EMBL/GenBank/DDBJ databases">
        <title>Finished chromosome of genome of Crinalium epipsammum PCC 9333.</title>
        <authorList>
            <consortium name="US DOE Joint Genome Institute"/>
            <person name="Gugger M."/>
            <person name="Coursin T."/>
            <person name="Rippka R."/>
            <person name="Tandeau De Marsac N."/>
            <person name="Huntemann M."/>
            <person name="Wei C.-L."/>
            <person name="Han J."/>
            <person name="Detter J.C."/>
            <person name="Han C."/>
            <person name="Tapia R."/>
            <person name="Davenport K."/>
            <person name="Daligault H."/>
            <person name="Erkkila T."/>
            <person name="Gu W."/>
            <person name="Munk A.C.C."/>
            <person name="Teshima H."/>
            <person name="Xu Y."/>
            <person name="Chain P."/>
            <person name="Chen A."/>
            <person name="Krypides N."/>
            <person name="Mavromatis K."/>
            <person name="Markowitz V."/>
            <person name="Szeto E."/>
            <person name="Ivanova N."/>
            <person name="Mikhailova N."/>
            <person name="Ovchinnikova G."/>
            <person name="Pagani I."/>
            <person name="Pati A."/>
            <person name="Goodwin L."/>
            <person name="Peters L."/>
            <person name="Pitluck S."/>
            <person name="Woyke T."/>
            <person name="Kerfeld C."/>
        </authorList>
    </citation>
    <scope>NUCLEOTIDE SEQUENCE [LARGE SCALE GENOMIC DNA]</scope>
    <source>
        <strain evidence="11 12">PCC 9333</strain>
    </source>
</reference>
<gene>
    <name evidence="11" type="ORF">Cri9333_0419</name>
</gene>
<dbReference type="eggNOG" id="COG1466">
    <property type="taxonomic scope" value="Bacteria"/>
</dbReference>
<evidence type="ECO:0000256" key="1">
    <source>
        <dbReference type="ARBA" id="ARBA00012417"/>
    </source>
</evidence>
<comment type="catalytic activity">
    <reaction evidence="8">
        <text>DNA(n) + a 2'-deoxyribonucleoside 5'-triphosphate = DNA(n+1) + diphosphate</text>
        <dbReference type="Rhea" id="RHEA:22508"/>
        <dbReference type="Rhea" id="RHEA-COMP:17339"/>
        <dbReference type="Rhea" id="RHEA-COMP:17340"/>
        <dbReference type="ChEBI" id="CHEBI:33019"/>
        <dbReference type="ChEBI" id="CHEBI:61560"/>
        <dbReference type="ChEBI" id="CHEBI:173112"/>
        <dbReference type="EC" id="2.7.7.7"/>
    </reaction>
</comment>
<dbReference type="AlphaFoldDB" id="K9VW45"/>
<dbReference type="InterPro" id="IPR048466">
    <property type="entry name" value="DNA_pol3_delta-like_C"/>
</dbReference>
<feature type="domain" description="DNA polymerase III delta subunit-like C-terminal" evidence="10">
    <location>
        <begin position="193"/>
        <end position="307"/>
    </location>
</feature>
<dbReference type="RefSeq" id="WP_015201531.1">
    <property type="nucleotide sequence ID" value="NC_019753.1"/>
</dbReference>
<evidence type="ECO:0000256" key="8">
    <source>
        <dbReference type="ARBA" id="ARBA00049244"/>
    </source>
</evidence>
<keyword evidence="5" id="KW-0235">DNA replication</keyword>
<sequence>MIIALIGDDDYNIKKRVASLLGELDPKWKDFNYHRFSGDTQLKSAINCALTPAFGDQKHKLVVIEECHFGNWGETALKLFELLPKIHICTKLVFVATNIDKRLKVTKGLLKHAKLIEFNLAPPWRTDLISGAIAAQAKALKLTLNRECLDYLTEAIGNNSARAESELTKLATYSTTQKLTLQDIQELVPTLTQNSLQLAEAMRKNDPHKAMAWLNELLARGEMPIVVVRTLQTQFRTWLWVKSAIASGMKQDLEIAKFCNLGNPKRVYFLKQEVAKCTVASLSTAQRTLLELEVALKQGESPTQLMLPYILNVTILF</sequence>
<dbReference type="PANTHER" id="PTHR34388">
    <property type="entry name" value="DNA POLYMERASE III SUBUNIT DELTA"/>
    <property type="match status" value="1"/>
</dbReference>
<evidence type="ECO:0000256" key="2">
    <source>
        <dbReference type="ARBA" id="ARBA00017703"/>
    </source>
</evidence>
<dbReference type="GO" id="GO:0003887">
    <property type="term" value="F:DNA-directed DNA polymerase activity"/>
    <property type="evidence" value="ECO:0007669"/>
    <property type="project" value="UniProtKB-KW"/>
</dbReference>
<dbReference type="PANTHER" id="PTHR34388:SF1">
    <property type="entry name" value="DNA POLYMERASE III SUBUNIT DELTA"/>
    <property type="match status" value="1"/>
</dbReference>
<evidence type="ECO:0000256" key="3">
    <source>
        <dbReference type="ARBA" id="ARBA00022679"/>
    </source>
</evidence>
<dbReference type="Gene3D" id="3.40.50.300">
    <property type="entry name" value="P-loop containing nucleotide triphosphate hydrolases"/>
    <property type="match status" value="1"/>
</dbReference>
<evidence type="ECO:0000256" key="6">
    <source>
        <dbReference type="ARBA" id="ARBA00022932"/>
    </source>
</evidence>
<dbReference type="NCBIfam" id="TIGR01128">
    <property type="entry name" value="holA"/>
    <property type="match status" value="1"/>
</dbReference>
<dbReference type="EC" id="2.7.7.7" evidence="1"/>
<evidence type="ECO:0000259" key="9">
    <source>
        <dbReference type="Pfam" id="PF06144"/>
    </source>
</evidence>
<proteinExistence type="inferred from homology"/>
<keyword evidence="4 11" id="KW-0548">Nucleotidyltransferase</keyword>
<dbReference type="GO" id="GO:0009360">
    <property type="term" value="C:DNA polymerase III complex"/>
    <property type="evidence" value="ECO:0007669"/>
    <property type="project" value="InterPro"/>
</dbReference>
<evidence type="ECO:0000259" key="10">
    <source>
        <dbReference type="Pfam" id="PF21694"/>
    </source>
</evidence>
<dbReference type="InterPro" id="IPR010372">
    <property type="entry name" value="DNA_pol3_delta_N"/>
</dbReference>
<dbReference type="InterPro" id="IPR005790">
    <property type="entry name" value="DNA_polIII_delta"/>
</dbReference>
<dbReference type="EMBL" id="CP003620">
    <property type="protein sequence ID" value="AFZ11390.1"/>
    <property type="molecule type" value="Genomic_DNA"/>
</dbReference>
<accession>K9VW45</accession>
<evidence type="ECO:0000256" key="7">
    <source>
        <dbReference type="ARBA" id="ARBA00034754"/>
    </source>
</evidence>